<dbReference type="InterPro" id="IPR012338">
    <property type="entry name" value="Beta-lactam/transpept-like"/>
</dbReference>
<dbReference type="EMBL" id="JBHSGA010000025">
    <property type="protein sequence ID" value="MFC4528980.1"/>
    <property type="molecule type" value="Genomic_DNA"/>
</dbReference>
<dbReference type="PANTHER" id="PTHR43283:SF18">
    <property type="match status" value="1"/>
</dbReference>
<gene>
    <name evidence="3" type="ORF">ACFO5W_20215</name>
</gene>
<sequence>MKRARTICGALCLTLALSACAGAGKTEPPASARARALHALLDSQVPKLLADNGVPSVSIAHIENGQLVFVAAYGSQSPGVPATEATLYNVASLTKPVTAQVMLRLVSEGKMALDEPMYRYWLDPDIAKDERAKLLTPRYSLSHQTGFPNWRRMTGGVLTFKRPPGQAFGYSGEGYEYVKRFTENKLQTPFETLAEAQVLQPLGMTNTAYTGRPWFKGRIAVPTNAHGKLLEPEIADKAFASDMLYTTARDYARFMQAVLDNTGLTPAVAQERIRIQVREKIPKCMPIKAGCPDDEGMGLGWEVIRFGDDTYLMHDGSDEGVATLVYLSLKDRNGTVLLTNSDNGKKLVLPIFDLIGSDPSLLACLRNETC</sequence>
<dbReference type="EC" id="3.-.-.-" evidence="3"/>
<evidence type="ECO:0000313" key="3">
    <source>
        <dbReference type="EMBL" id="MFC4528980.1"/>
    </source>
</evidence>
<protein>
    <submittedName>
        <fullName evidence="3">Serine hydrolase domain-containing protein</fullName>
        <ecNumber evidence="3">3.-.-.-</ecNumber>
    </submittedName>
</protein>
<dbReference type="SUPFAM" id="SSF56601">
    <property type="entry name" value="beta-lactamase/transpeptidase-like"/>
    <property type="match status" value="1"/>
</dbReference>
<dbReference type="PROSITE" id="PS51257">
    <property type="entry name" value="PROKAR_LIPOPROTEIN"/>
    <property type="match status" value="1"/>
</dbReference>
<keyword evidence="3" id="KW-0378">Hydrolase</keyword>
<dbReference type="Proteomes" id="UP001595961">
    <property type="component" value="Unassembled WGS sequence"/>
</dbReference>
<evidence type="ECO:0000313" key="4">
    <source>
        <dbReference type="Proteomes" id="UP001595961"/>
    </source>
</evidence>
<accession>A0ABV9C7G3</accession>
<proteinExistence type="predicted"/>
<feature type="signal peptide" evidence="1">
    <location>
        <begin position="1"/>
        <end position="21"/>
    </location>
</feature>
<dbReference type="RefSeq" id="WP_266151635.1">
    <property type="nucleotide sequence ID" value="NZ_CP064028.1"/>
</dbReference>
<dbReference type="InterPro" id="IPR001466">
    <property type="entry name" value="Beta-lactam-related"/>
</dbReference>
<feature type="domain" description="Beta-lactamase-related" evidence="2">
    <location>
        <begin position="42"/>
        <end position="344"/>
    </location>
</feature>
<organism evidence="3 4">
    <name type="scientific">Dyella halodurans</name>
    <dbReference type="NCBI Taxonomy" id="1920171"/>
    <lineage>
        <taxon>Bacteria</taxon>
        <taxon>Pseudomonadati</taxon>
        <taxon>Pseudomonadota</taxon>
        <taxon>Gammaproteobacteria</taxon>
        <taxon>Lysobacterales</taxon>
        <taxon>Rhodanobacteraceae</taxon>
        <taxon>Dyella</taxon>
    </lineage>
</organism>
<feature type="chain" id="PRO_5046006268" evidence="1">
    <location>
        <begin position="22"/>
        <end position="370"/>
    </location>
</feature>
<comment type="caution">
    <text evidence="3">The sequence shown here is derived from an EMBL/GenBank/DDBJ whole genome shotgun (WGS) entry which is preliminary data.</text>
</comment>
<name>A0ABV9C7G3_9GAMM</name>
<dbReference type="InterPro" id="IPR050789">
    <property type="entry name" value="Diverse_Enzym_Activities"/>
</dbReference>
<keyword evidence="1" id="KW-0732">Signal</keyword>
<dbReference type="Pfam" id="PF00144">
    <property type="entry name" value="Beta-lactamase"/>
    <property type="match status" value="1"/>
</dbReference>
<evidence type="ECO:0000259" key="2">
    <source>
        <dbReference type="Pfam" id="PF00144"/>
    </source>
</evidence>
<dbReference type="GO" id="GO:0016787">
    <property type="term" value="F:hydrolase activity"/>
    <property type="evidence" value="ECO:0007669"/>
    <property type="project" value="UniProtKB-KW"/>
</dbReference>
<keyword evidence="4" id="KW-1185">Reference proteome</keyword>
<evidence type="ECO:0000256" key="1">
    <source>
        <dbReference type="SAM" id="SignalP"/>
    </source>
</evidence>
<reference evidence="4" key="1">
    <citation type="journal article" date="2019" name="Int. J. Syst. Evol. Microbiol.">
        <title>The Global Catalogue of Microorganisms (GCM) 10K type strain sequencing project: providing services to taxonomists for standard genome sequencing and annotation.</title>
        <authorList>
            <consortium name="The Broad Institute Genomics Platform"/>
            <consortium name="The Broad Institute Genome Sequencing Center for Infectious Disease"/>
            <person name="Wu L."/>
            <person name="Ma J."/>
        </authorList>
    </citation>
    <scope>NUCLEOTIDE SEQUENCE [LARGE SCALE GENOMIC DNA]</scope>
    <source>
        <strain evidence="4">CCM 4481</strain>
    </source>
</reference>
<dbReference type="Gene3D" id="3.40.710.10">
    <property type="entry name" value="DD-peptidase/beta-lactamase superfamily"/>
    <property type="match status" value="1"/>
</dbReference>
<dbReference type="PANTHER" id="PTHR43283">
    <property type="entry name" value="BETA-LACTAMASE-RELATED"/>
    <property type="match status" value="1"/>
</dbReference>